<dbReference type="AlphaFoldDB" id="A0ABD5S2B6"/>
<name>A0ABD5S2B6_9EURY</name>
<gene>
    <name evidence="2" type="ORF">ACFQE1_13435</name>
</gene>
<dbReference type="InterPro" id="IPR029064">
    <property type="entry name" value="Ribosomal_eL30-like_sf"/>
</dbReference>
<organism evidence="2 3">
    <name type="scientific">Halobium palmae</name>
    <dbReference type="NCBI Taxonomy" id="1776492"/>
    <lineage>
        <taxon>Archaea</taxon>
        <taxon>Methanobacteriati</taxon>
        <taxon>Methanobacteriota</taxon>
        <taxon>Stenosarchaea group</taxon>
        <taxon>Halobacteria</taxon>
        <taxon>Halobacteriales</taxon>
        <taxon>Haloferacaceae</taxon>
        <taxon>Halobium</taxon>
    </lineage>
</organism>
<feature type="domain" description="eRF1" evidence="1">
    <location>
        <begin position="2"/>
        <end position="103"/>
    </location>
</feature>
<protein>
    <submittedName>
        <fullName evidence="2">mRNA surveillance protein Pelota</fullName>
    </submittedName>
</protein>
<dbReference type="EMBL" id="JBHSWU010000487">
    <property type="protein sequence ID" value="MFC6725352.1"/>
    <property type="molecule type" value="Genomic_DNA"/>
</dbReference>
<dbReference type="PANTHER" id="PTHR10853">
    <property type="entry name" value="PELOTA"/>
    <property type="match status" value="1"/>
</dbReference>
<reference evidence="2 3" key="1">
    <citation type="journal article" date="2019" name="Int. J. Syst. Evol. Microbiol.">
        <title>The Global Catalogue of Microorganisms (GCM) 10K type strain sequencing project: providing services to taxonomists for standard genome sequencing and annotation.</title>
        <authorList>
            <consortium name="The Broad Institute Genomics Platform"/>
            <consortium name="The Broad Institute Genome Sequencing Center for Infectious Disease"/>
            <person name="Wu L."/>
            <person name="Ma J."/>
        </authorList>
    </citation>
    <scope>NUCLEOTIDE SEQUENCE [LARGE SCALE GENOMIC DNA]</scope>
    <source>
        <strain evidence="2 3">NBRC 111368</strain>
    </source>
</reference>
<dbReference type="InterPro" id="IPR004405">
    <property type="entry name" value="TF_pelota"/>
</dbReference>
<keyword evidence="3" id="KW-1185">Reference proteome</keyword>
<dbReference type="Gene3D" id="3.30.1330.30">
    <property type="match status" value="1"/>
</dbReference>
<evidence type="ECO:0000259" key="1">
    <source>
        <dbReference type="Pfam" id="PF03465"/>
    </source>
</evidence>
<evidence type="ECO:0000313" key="3">
    <source>
        <dbReference type="Proteomes" id="UP001596328"/>
    </source>
</evidence>
<dbReference type="InterPro" id="IPR005142">
    <property type="entry name" value="eRF1_3"/>
</dbReference>
<feature type="non-terminal residue" evidence="2">
    <location>
        <position position="1"/>
    </location>
</feature>
<dbReference type="PANTHER" id="PTHR10853:SF0">
    <property type="entry name" value="PROTEIN PELOTA HOMOLOG"/>
    <property type="match status" value="1"/>
</dbReference>
<dbReference type="SUPFAM" id="SSF55315">
    <property type="entry name" value="L30e-like"/>
    <property type="match status" value="1"/>
</dbReference>
<comment type="caution">
    <text evidence="2">The sequence shown here is derived from an EMBL/GenBank/DDBJ whole genome shotgun (WGS) entry which is preliminary data.</text>
</comment>
<proteinExistence type="predicted"/>
<accession>A0ABD5S2B6</accession>
<dbReference type="Proteomes" id="UP001596328">
    <property type="component" value="Unassembled WGS sequence"/>
</dbReference>
<sequence>RIAREAELIDRLTEQIAAGNKATYGIDATAEAAEYGAIEALLVLDERLREERQGRGEWGRDVNEVIETAEQKGGEVVVFSAEFAPGEQLKNLGGIAAILRYRLE</sequence>
<dbReference type="Pfam" id="PF03465">
    <property type="entry name" value="eRF1_3"/>
    <property type="match status" value="1"/>
</dbReference>
<evidence type="ECO:0000313" key="2">
    <source>
        <dbReference type="EMBL" id="MFC6725352.1"/>
    </source>
</evidence>